<dbReference type="Proteomes" id="UP000431401">
    <property type="component" value="Unassembled WGS sequence"/>
</dbReference>
<dbReference type="SUPFAM" id="SSF48452">
    <property type="entry name" value="TPR-like"/>
    <property type="match status" value="1"/>
</dbReference>
<feature type="region of interest" description="Disordered" evidence="1">
    <location>
        <begin position="93"/>
        <end position="127"/>
    </location>
</feature>
<organism evidence="2 3">
    <name type="scientific">Nocardia aurantia</name>
    <dbReference type="NCBI Taxonomy" id="2585199"/>
    <lineage>
        <taxon>Bacteria</taxon>
        <taxon>Bacillati</taxon>
        <taxon>Actinomycetota</taxon>
        <taxon>Actinomycetes</taxon>
        <taxon>Mycobacteriales</taxon>
        <taxon>Nocardiaceae</taxon>
        <taxon>Nocardia</taxon>
    </lineage>
</organism>
<gene>
    <name evidence="2" type="ORF">NRB56_41760</name>
</gene>
<dbReference type="Gene3D" id="1.25.40.10">
    <property type="entry name" value="Tetratricopeptide repeat domain"/>
    <property type="match status" value="1"/>
</dbReference>
<accession>A0A7K0DTC8</accession>
<dbReference type="RefSeq" id="WP_153344710.1">
    <property type="nucleotide sequence ID" value="NZ_WEGI01000009.1"/>
</dbReference>
<dbReference type="EMBL" id="WEGI01000009">
    <property type="protein sequence ID" value="MQY28592.1"/>
    <property type="molecule type" value="Genomic_DNA"/>
</dbReference>
<sequence length="439" mass="47948">MVLGRPWTGFEAVALQEAMRKSVRDFAAHLGVEMTTVANWRAGLSAVTPRPLTQELLDTLLVQVGAEVRERFEQILAEGESALRSRRLPIRRAAAAGDTRTGTDQADRTPPRAAVDPDPATADRPATGTDELIAIELARRTTASDVGSGTVERLEWAVDDLSSAYATTAPILLLHRLREYLRYTTMLMDSRKTLDEHRRLVVAGGWLALLAATCHVDLGQQSTASVYLSTADELGDQGGQPEIRAWCLETRAWEVLVQGNFTQAVELSRQAQACAPRGSSVYIQATAQEGRALSRLQDRTGTYDALRRLSRLVSALPQPDQPEHHFRYDPAKFDSYVATTLAWLGDSAAEFHARQTLDRLQSTPTSKPRRLASAQLDLGLALVKVGKPDEAVELALTAVNSGRLVPSNFWRVDEVLSAAEEQGADGVAAVRDAFTTHYG</sequence>
<comment type="caution">
    <text evidence="2">The sequence shown here is derived from an EMBL/GenBank/DDBJ whole genome shotgun (WGS) entry which is preliminary data.</text>
</comment>
<protein>
    <submittedName>
        <fullName evidence="2">Uncharacterized protein</fullName>
    </submittedName>
</protein>
<evidence type="ECO:0000256" key="1">
    <source>
        <dbReference type="SAM" id="MobiDB-lite"/>
    </source>
</evidence>
<reference evidence="2 3" key="1">
    <citation type="submission" date="2019-10" db="EMBL/GenBank/DDBJ databases">
        <title>Nocardia macrotermitis sp. nov. and Nocardia aurantia sp. nov., isolated from the gut of fungus growing-termite Macrotermes natalensis.</title>
        <authorList>
            <person name="Benndorf R."/>
            <person name="Schwitalla J."/>
            <person name="Martin K."/>
            <person name="De Beer W."/>
            <person name="Kaster A.-K."/>
            <person name="Vollmers J."/>
            <person name="Poulsen M."/>
            <person name="Beemelmanns C."/>
        </authorList>
    </citation>
    <scope>NUCLEOTIDE SEQUENCE [LARGE SCALE GENOMIC DNA]</scope>
    <source>
        <strain evidence="2 3">RB56</strain>
    </source>
</reference>
<name>A0A7K0DTC8_9NOCA</name>
<evidence type="ECO:0000313" key="3">
    <source>
        <dbReference type="Proteomes" id="UP000431401"/>
    </source>
</evidence>
<dbReference type="InterPro" id="IPR011990">
    <property type="entry name" value="TPR-like_helical_dom_sf"/>
</dbReference>
<dbReference type="AlphaFoldDB" id="A0A7K0DTC8"/>
<proteinExistence type="predicted"/>
<feature type="compositionally biased region" description="Low complexity" evidence="1">
    <location>
        <begin position="93"/>
        <end position="104"/>
    </location>
</feature>
<keyword evidence="3" id="KW-1185">Reference proteome</keyword>
<dbReference type="OrthoDB" id="3831424at2"/>
<evidence type="ECO:0000313" key="2">
    <source>
        <dbReference type="EMBL" id="MQY28592.1"/>
    </source>
</evidence>